<dbReference type="HOGENOM" id="CLU_384059_0_0_1"/>
<keyword evidence="1" id="KW-1133">Transmembrane helix</keyword>
<feature type="transmembrane region" description="Helical" evidence="1">
    <location>
        <begin position="558"/>
        <end position="581"/>
    </location>
</feature>
<dbReference type="OrthoDB" id="2191453at2759"/>
<feature type="transmembrane region" description="Helical" evidence="1">
    <location>
        <begin position="434"/>
        <end position="452"/>
    </location>
</feature>
<evidence type="ECO:0000256" key="1">
    <source>
        <dbReference type="SAM" id="Phobius"/>
    </source>
</evidence>
<name>I3EHY4_NEMP3</name>
<dbReference type="Proteomes" id="UP000002872">
    <property type="component" value="Unassembled WGS sequence"/>
</dbReference>
<evidence type="ECO:0000313" key="3">
    <source>
        <dbReference type="Proteomes" id="UP000002872"/>
    </source>
</evidence>
<sequence>MHEIKRFKYKRVFDASLSNPIRTGDILDCTDDTQNINYNLLEDILDLLSMLDYYNAIKNTDILDLQNEDYNGNYNIEDSKNLYKTVFFHLVLNTDVITRKYNKRNMDIVLMNLGKIIDKILDSGNFELANKIFNHNDDSMETDKITIIVNSVLNRPLYEYSRRHICYKYSNMLIDNILDAESMIPSFYYNTEFMSYLHPIVRLCIKYNLDIKIVANGSKTSEFRTDALKLQIPDSLATFPDEILDIEISDANVQEGKFHYIIPVNSIHALINCKELYIDVSQNNQKYIKKFEKLLVNNPNIYILQNNGKDLLDYNNNTKITKEDSMALIEKSRLKGLSSDDILLNEDITITAIIYNYIIWVSGFKLYSGFYMAICFTILGLLKQVKQDLYNGSRCVMYFFNSIIISIILDCFVNLVPLFTEVSNEFKYIHECRIIYGVLMAISMIGLSLCLFNQKLFFTRTIAAQKTRKIIRNVFFSIFLLLLAIVTATVLFGDKDILMALLYTKAPETLGVLYFIAAFTIVRVDSDVLVFSDFIKLPKIAFNKICRMFNEGSFTSQAIPYIIILTGYILIPVYICLFIRLECIIPYENMLPYVKYTFSKGAPLISA</sequence>
<feature type="transmembrane region" description="Helical" evidence="1">
    <location>
        <begin position="366"/>
        <end position="383"/>
    </location>
</feature>
<keyword evidence="1" id="KW-0812">Transmembrane</keyword>
<organism evidence="2 3">
    <name type="scientific">Nematocida parisii (strain ERTm3)</name>
    <name type="common">Nematode killer fungus</name>
    <dbReference type="NCBI Taxonomy" id="935791"/>
    <lineage>
        <taxon>Eukaryota</taxon>
        <taxon>Fungi</taxon>
        <taxon>Fungi incertae sedis</taxon>
        <taxon>Microsporidia</taxon>
        <taxon>Nematocida</taxon>
    </lineage>
</organism>
<feature type="transmembrane region" description="Helical" evidence="1">
    <location>
        <begin position="473"/>
        <end position="492"/>
    </location>
</feature>
<accession>I3EHY4</accession>
<dbReference type="InParanoid" id="I3EHY4"/>
<keyword evidence="3" id="KW-1185">Reference proteome</keyword>
<gene>
    <name evidence="2" type="ORF">NEQG_00650</name>
</gene>
<feature type="transmembrane region" description="Helical" evidence="1">
    <location>
        <begin position="395"/>
        <end position="419"/>
    </location>
</feature>
<protein>
    <submittedName>
        <fullName evidence="2">Uncharacterized protein</fullName>
    </submittedName>
</protein>
<keyword evidence="1" id="KW-0472">Membrane</keyword>
<proteinExistence type="predicted"/>
<dbReference type="OMA" id="CKNESIC"/>
<dbReference type="AlphaFoldDB" id="I3EHY4"/>
<reference evidence="2" key="1">
    <citation type="submission" date="2011-01" db="EMBL/GenBank/DDBJ databases">
        <title>The Genome Sequence of Nematocida parisii strain ERTm3.</title>
        <authorList>
            <consortium name="The Broad Institute Genome Sequencing Platform"/>
            <consortium name="The Broad Institute Genome Sequencing Center for Infectious Disease"/>
            <person name="Cuomo C."/>
            <person name="Troemel E."/>
            <person name="Young S.K."/>
            <person name="Zeng Q."/>
            <person name="Gargeya S."/>
            <person name="Fitzgerald M."/>
            <person name="Haas B."/>
            <person name="Abouelleil A."/>
            <person name="Alvarado L."/>
            <person name="Arachchi H.M."/>
            <person name="Berlin A."/>
            <person name="Chapman S.B."/>
            <person name="Gearin G."/>
            <person name="Goldberg J."/>
            <person name="Griggs A."/>
            <person name="Gujja S."/>
            <person name="Hansen M."/>
            <person name="Heiman D."/>
            <person name="Howarth C."/>
            <person name="Larimer J."/>
            <person name="Lui A."/>
            <person name="MacDonald P.J.P."/>
            <person name="McCowen C."/>
            <person name="Montmayeur A."/>
            <person name="Murphy C."/>
            <person name="Neiman D."/>
            <person name="Pearson M."/>
            <person name="Priest M."/>
            <person name="Roberts A."/>
            <person name="Saif S."/>
            <person name="Shea T."/>
            <person name="Sisk P."/>
            <person name="Stolte C."/>
            <person name="Sykes S."/>
            <person name="Wortman J."/>
            <person name="Nusbaum C."/>
            <person name="Birren B."/>
        </authorList>
    </citation>
    <scope>NUCLEOTIDE SEQUENCE</scope>
    <source>
        <strain evidence="2">ERTm3</strain>
    </source>
</reference>
<dbReference type="VEuPathDB" id="MicrosporidiaDB:NEQG_00650"/>
<evidence type="ECO:0000313" key="2">
    <source>
        <dbReference type="EMBL" id="EIJ88831.1"/>
    </source>
</evidence>
<dbReference type="EMBL" id="GL870877">
    <property type="protein sequence ID" value="EIJ88831.1"/>
    <property type="molecule type" value="Genomic_DNA"/>
</dbReference>